<organism evidence="2 3">
    <name type="scientific">Methylacidiphilum infernorum (isolate V4)</name>
    <name type="common">Methylokorus infernorum (strain V4)</name>
    <dbReference type="NCBI Taxonomy" id="481448"/>
    <lineage>
        <taxon>Bacteria</taxon>
        <taxon>Pseudomonadati</taxon>
        <taxon>Verrucomicrobiota</taxon>
        <taxon>Methylacidiphilae</taxon>
        <taxon>Methylacidiphilales</taxon>
        <taxon>Methylacidiphilaceae</taxon>
        <taxon>Methylacidiphilum (ex Ratnadevi et al. 2023)</taxon>
    </lineage>
</organism>
<dbReference type="HOGENOM" id="CLU_686629_0_0_0"/>
<feature type="compositionally biased region" description="Basic residues" evidence="1">
    <location>
        <begin position="65"/>
        <end position="74"/>
    </location>
</feature>
<evidence type="ECO:0000313" key="2">
    <source>
        <dbReference type="EMBL" id="ACD83244.1"/>
    </source>
</evidence>
<feature type="region of interest" description="Disordered" evidence="1">
    <location>
        <begin position="59"/>
        <end position="87"/>
    </location>
</feature>
<protein>
    <submittedName>
        <fullName evidence="2">DNA-directed RNA polymerase, sigma subunit (Sigma70/sigma32)</fullName>
    </submittedName>
</protein>
<dbReference type="Gene3D" id="1.20.140.160">
    <property type="match status" value="1"/>
</dbReference>
<dbReference type="GO" id="GO:0003700">
    <property type="term" value="F:DNA-binding transcription factor activity"/>
    <property type="evidence" value="ECO:0007669"/>
    <property type="project" value="InterPro"/>
</dbReference>
<keyword evidence="2" id="KW-0240">DNA-directed RNA polymerase</keyword>
<dbReference type="eggNOG" id="COG0568">
    <property type="taxonomic scope" value="Bacteria"/>
</dbReference>
<dbReference type="InterPro" id="IPR013324">
    <property type="entry name" value="RNA_pol_sigma_r3/r4-like"/>
</dbReference>
<reference evidence="2 3" key="1">
    <citation type="journal article" date="2008" name="Biol. Direct">
        <title>Complete genome sequence of the extremely acidophilic methanotroph isolate V4, Methylacidiphilum infernorum, a representative of the bacterial phylum Verrucomicrobia.</title>
        <authorList>
            <person name="Hou S."/>
            <person name="Makarova K.S."/>
            <person name="Saw J.H."/>
            <person name="Senin P."/>
            <person name="Ly B.V."/>
            <person name="Zhou Z."/>
            <person name="Ren Y."/>
            <person name="Wang J."/>
            <person name="Galperin M.Y."/>
            <person name="Omelchenko M.V."/>
            <person name="Wolf Y.I."/>
            <person name="Yutin N."/>
            <person name="Koonin E.V."/>
            <person name="Stott M.B."/>
            <person name="Mountain B.W."/>
            <person name="Crowe M.A."/>
            <person name="Smirnova A.V."/>
            <person name="Dunfield P.F."/>
            <person name="Feng L."/>
            <person name="Wang L."/>
            <person name="Alam M."/>
        </authorList>
    </citation>
    <scope>NUCLEOTIDE SEQUENCE [LARGE SCALE GENOMIC DNA]</scope>
    <source>
        <strain evidence="3">Isolate V4</strain>
    </source>
</reference>
<dbReference type="InterPro" id="IPR013325">
    <property type="entry name" value="RNA_pol_sigma_r2"/>
</dbReference>
<gene>
    <name evidence="2" type="primary">rpoD</name>
    <name evidence="2" type="ordered locus">Minf_1189</name>
</gene>
<dbReference type="PANTHER" id="PTHR30603">
    <property type="entry name" value="RNA POLYMERASE SIGMA FACTOR RPO"/>
    <property type="match status" value="1"/>
</dbReference>
<evidence type="ECO:0000313" key="3">
    <source>
        <dbReference type="Proteomes" id="UP000009149"/>
    </source>
</evidence>
<dbReference type="EMBL" id="CP000975">
    <property type="protein sequence ID" value="ACD83244.1"/>
    <property type="molecule type" value="Genomic_DNA"/>
</dbReference>
<dbReference type="InterPro" id="IPR050239">
    <property type="entry name" value="Sigma-70_RNA_pol_init_factors"/>
</dbReference>
<dbReference type="GO" id="GO:0000428">
    <property type="term" value="C:DNA-directed RNA polymerase complex"/>
    <property type="evidence" value="ECO:0007669"/>
    <property type="project" value="UniProtKB-KW"/>
</dbReference>
<name>B3DV91_METI4</name>
<sequence length="401" mass="46537">MTRESGNKSATLHGEQKTGVGMLPKVPTSRSRSCSQARGQGRWRTPAYGYHATFPRGYAPQGVRNKARKGKKNGFLRSAEGSPNQRRPRFFPPAECWCFKRGRTMMKTRQAAFSSDLQNKGLDYEKMFKEELPIIQSAKAAEKKALEWLAIHSLPMRQQVARFYLPYLADQWPDAENVGWFGILDALEKWDEQMQIRFFDYAIHHVKNRVRNYANACRTTVRRPNSVYREYRKIEKFLEQGLTLEEITALYGYSPYQLEKILQVYSLDISLHFTAFDEESETCFLDLLVYPENPDDSLEREERLRKLFTVLSHLDEISRKIVFFFFGIEEGTGAKGKPTAWIAHKLKIPRQKVMQMLEEALKQLKRDLFLLDIFNIQHPLPTGISSSMVTMELANALEDEE</sequence>
<dbReference type="InterPro" id="IPR014284">
    <property type="entry name" value="RNA_pol_sigma-70_dom"/>
</dbReference>
<dbReference type="SUPFAM" id="SSF88659">
    <property type="entry name" value="Sigma3 and sigma4 domains of RNA polymerase sigma factors"/>
    <property type="match status" value="1"/>
</dbReference>
<feature type="region of interest" description="Disordered" evidence="1">
    <location>
        <begin position="1"/>
        <end position="41"/>
    </location>
</feature>
<dbReference type="PANTHER" id="PTHR30603:SF47">
    <property type="entry name" value="RNA POLYMERASE SIGMA FACTOR SIGD, CHLOROPLASTIC"/>
    <property type="match status" value="1"/>
</dbReference>
<dbReference type="STRING" id="481448.Minf_1189"/>
<dbReference type="OrthoDB" id="189481at2"/>
<dbReference type="Proteomes" id="UP000009149">
    <property type="component" value="Chromosome"/>
</dbReference>
<proteinExistence type="predicted"/>
<dbReference type="GO" id="GO:0006352">
    <property type="term" value="P:DNA-templated transcription initiation"/>
    <property type="evidence" value="ECO:0007669"/>
    <property type="project" value="InterPro"/>
</dbReference>
<dbReference type="NCBIfam" id="TIGR02937">
    <property type="entry name" value="sigma70-ECF"/>
    <property type="match status" value="1"/>
</dbReference>
<evidence type="ECO:0000256" key="1">
    <source>
        <dbReference type="SAM" id="MobiDB-lite"/>
    </source>
</evidence>
<feature type="compositionally biased region" description="Polar residues" evidence="1">
    <location>
        <begin position="28"/>
        <end position="38"/>
    </location>
</feature>
<accession>B3DV91</accession>
<dbReference type="SUPFAM" id="SSF88946">
    <property type="entry name" value="Sigma2 domain of RNA polymerase sigma factors"/>
    <property type="match status" value="1"/>
</dbReference>
<dbReference type="KEGG" id="min:Minf_1189"/>
<dbReference type="Gene3D" id="1.10.1740.10">
    <property type="match status" value="1"/>
</dbReference>
<keyword evidence="2" id="KW-0804">Transcription</keyword>
<dbReference type="AlphaFoldDB" id="B3DV91"/>